<reference evidence="12" key="1">
    <citation type="journal article" date="2017" name="Zool. J. Linn. Soc.">
        <title>Insufficient power of mitogenomic data in resolving the auchenorrhynchan monophyly.</title>
        <authorList>
            <person name="Song N."/>
            <person name="Cai W."/>
            <person name="Li H."/>
        </authorList>
    </citation>
    <scope>NUCLEOTIDE SEQUENCE</scope>
</reference>
<evidence type="ECO:0000256" key="6">
    <source>
        <dbReference type="ARBA" id="ARBA00022989"/>
    </source>
</evidence>
<evidence type="ECO:0000256" key="10">
    <source>
        <dbReference type="ARBA" id="ARBA00049551"/>
    </source>
</evidence>
<evidence type="ECO:0000256" key="7">
    <source>
        <dbReference type="ARBA" id="ARBA00023027"/>
    </source>
</evidence>
<evidence type="ECO:0000313" key="12">
    <source>
        <dbReference type="EMBL" id="ATD53081.1"/>
    </source>
</evidence>
<comment type="subcellular location">
    <subcellularLocation>
        <location evidence="1">Membrane</location>
        <topology evidence="1">Multi-pass membrane protein</topology>
    </subcellularLocation>
</comment>
<protein>
    <recommendedName>
        <fullName evidence="3">NADH-ubiquinone oxidoreductase chain 4L</fullName>
    </recommendedName>
    <alternativeName>
        <fullName evidence="9">NADH dehydrogenase subunit 4L</fullName>
    </alternativeName>
</protein>
<comment type="catalytic activity">
    <reaction evidence="10">
        <text>a ubiquinone + NADH + 5 H(+)(in) = a ubiquinol + NAD(+) + 4 H(+)(out)</text>
        <dbReference type="Rhea" id="RHEA:29091"/>
        <dbReference type="Rhea" id="RHEA-COMP:9565"/>
        <dbReference type="Rhea" id="RHEA-COMP:9566"/>
        <dbReference type="ChEBI" id="CHEBI:15378"/>
        <dbReference type="ChEBI" id="CHEBI:16389"/>
        <dbReference type="ChEBI" id="CHEBI:17976"/>
        <dbReference type="ChEBI" id="CHEBI:57540"/>
        <dbReference type="ChEBI" id="CHEBI:57945"/>
        <dbReference type="EC" id="7.1.1.2"/>
    </reaction>
</comment>
<organism evidence="12">
    <name type="scientific">Psyllidae sp. EMHAU-2015-Zz060501</name>
    <dbReference type="NCBI Taxonomy" id="2038647"/>
    <lineage>
        <taxon>Eukaryota</taxon>
        <taxon>Metazoa</taxon>
        <taxon>Ecdysozoa</taxon>
        <taxon>Arthropoda</taxon>
        <taxon>Hexapoda</taxon>
        <taxon>Insecta</taxon>
        <taxon>Pterygota</taxon>
        <taxon>Neoptera</taxon>
        <taxon>Paraneoptera</taxon>
        <taxon>Hemiptera</taxon>
        <taxon>Sternorrhyncha</taxon>
        <taxon>Psylloidea</taxon>
        <taxon>Psyllidae</taxon>
    </lineage>
</organism>
<sequence>MYIFVSCIFMFYIGMMSFFYVKSHLLTMLMLLEFMSITFLFMLFNFLINFIYDLSILIYFIIVLVCEAVMGLILLTLFVRCHGSDYFQVSSMFLC</sequence>
<evidence type="ECO:0000256" key="2">
    <source>
        <dbReference type="ARBA" id="ARBA00010519"/>
    </source>
</evidence>
<evidence type="ECO:0000256" key="11">
    <source>
        <dbReference type="SAM" id="Phobius"/>
    </source>
</evidence>
<dbReference type="GO" id="GO:0016020">
    <property type="term" value="C:membrane"/>
    <property type="evidence" value="ECO:0007669"/>
    <property type="project" value="UniProtKB-SubCell"/>
</dbReference>
<keyword evidence="5" id="KW-1278">Translocase</keyword>
<evidence type="ECO:0000256" key="1">
    <source>
        <dbReference type="ARBA" id="ARBA00004141"/>
    </source>
</evidence>
<keyword evidence="12" id="KW-0496">Mitochondrion</keyword>
<evidence type="ECO:0000256" key="3">
    <source>
        <dbReference type="ARBA" id="ARBA00016612"/>
    </source>
</evidence>
<keyword evidence="8 11" id="KW-0472">Membrane</keyword>
<geneLocation type="mitochondrion" evidence="12"/>
<evidence type="ECO:0000256" key="5">
    <source>
        <dbReference type="ARBA" id="ARBA00022967"/>
    </source>
</evidence>
<dbReference type="GO" id="GO:0008137">
    <property type="term" value="F:NADH dehydrogenase (ubiquinone) activity"/>
    <property type="evidence" value="ECO:0007669"/>
    <property type="project" value="UniProtKB-EC"/>
</dbReference>
<feature type="transmembrane region" description="Helical" evidence="11">
    <location>
        <begin position="54"/>
        <end position="79"/>
    </location>
</feature>
<keyword evidence="6 11" id="KW-1133">Transmembrane helix</keyword>
<dbReference type="Gene3D" id="1.10.287.3510">
    <property type="match status" value="1"/>
</dbReference>
<gene>
    <name evidence="12" type="primary">nad4l</name>
</gene>
<feature type="transmembrane region" description="Helical" evidence="11">
    <location>
        <begin position="25"/>
        <end position="48"/>
    </location>
</feature>
<comment type="similarity">
    <text evidence="2">Belongs to the complex I subunit 4L family.</text>
</comment>
<keyword evidence="4 11" id="KW-0812">Transmembrane</keyword>
<evidence type="ECO:0000256" key="8">
    <source>
        <dbReference type="ARBA" id="ARBA00023136"/>
    </source>
</evidence>
<proteinExistence type="inferred from homology"/>
<accession>A0A343K682</accession>
<dbReference type="AlphaFoldDB" id="A0A343K682"/>
<dbReference type="EMBL" id="KX437732">
    <property type="protein sequence ID" value="ATD53081.1"/>
    <property type="molecule type" value="Genomic_DNA"/>
</dbReference>
<evidence type="ECO:0000256" key="9">
    <source>
        <dbReference type="ARBA" id="ARBA00031586"/>
    </source>
</evidence>
<dbReference type="InterPro" id="IPR039428">
    <property type="entry name" value="NUOK/Mnh_C1-like"/>
</dbReference>
<evidence type="ECO:0000256" key="4">
    <source>
        <dbReference type="ARBA" id="ARBA00022692"/>
    </source>
</evidence>
<name>A0A343K682_9HEMI</name>
<keyword evidence="7" id="KW-0520">NAD</keyword>
<dbReference type="Pfam" id="PF00420">
    <property type="entry name" value="Oxidored_q2"/>
    <property type="match status" value="1"/>
</dbReference>